<dbReference type="HAMAP" id="MF_00378">
    <property type="entry name" value="Exonuc_7_L"/>
    <property type="match status" value="1"/>
</dbReference>
<comment type="similarity">
    <text evidence="5 6">Belongs to the XseA family.</text>
</comment>
<protein>
    <recommendedName>
        <fullName evidence="5">Exodeoxyribonuclease 7 large subunit</fullName>
        <ecNumber evidence="5">3.1.11.6</ecNumber>
    </recommendedName>
    <alternativeName>
        <fullName evidence="5">Exodeoxyribonuclease VII large subunit</fullName>
        <shortName evidence="5">Exonuclease VII large subunit</shortName>
    </alternativeName>
</protein>
<dbReference type="Pfam" id="PF13742">
    <property type="entry name" value="tRNA_anti_2"/>
    <property type="match status" value="1"/>
</dbReference>
<evidence type="ECO:0000256" key="1">
    <source>
        <dbReference type="ARBA" id="ARBA00022490"/>
    </source>
</evidence>
<dbReference type="NCBIfam" id="TIGR00237">
    <property type="entry name" value="xseA"/>
    <property type="match status" value="1"/>
</dbReference>
<keyword evidence="4 5" id="KW-0269">Exonuclease</keyword>
<proteinExistence type="inferred from homology"/>
<evidence type="ECO:0000256" key="6">
    <source>
        <dbReference type="RuleBase" id="RU004355"/>
    </source>
</evidence>
<accession>A0A6J4H6V0</accession>
<keyword evidence="3 5" id="KW-0378">Hydrolase</keyword>
<keyword evidence="7" id="KW-0175">Coiled coil</keyword>
<evidence type="ECO:0000313" key="10">
    <source>
        <dbReference type="EMBL" id="CAA9216635.1"/>
    </source>
</evidence>
<dbReference type="EC" id="3.1.11.6" evidence="5"/>
<evidence type="ECO:0000256" key="2">
    <source>
        <dbReference type="ARBA" id="ARBA00022722"/>
    </source>
</evidence>
<dbReference type="GO" id="GO:0005737">
    <property type="term" value="C:cytoplasm"/>
    <property type="evidence" value="ECO:0007669"/>
    <property type="project" value="UniProtKB-SubCell"/>
</dbReference>
<dbReference type="InterPro" id="IPR020579">
    <property type="entry name" value="Exonuc_VII_lsu_C"/>
</dbReference>
<organism evidence="10">
    <name type="scientific">uncultured Chloroflexia bacterium</name>
    <dbReference type="NCBI Taxonomy" id="1672391"/>
    <lineage>
        <taxon>Bacteria</taxon>
        <taxon>Bacillati</taxon>
        <taxon>Chloroflexota</taxon>
        <taxon>Chloroflexia</taxon>
        <taxon>environmental samples</taxon>
    </lineage>
</organism>
<dbReference type="Pfam" id="PF02601">
    <property type="entry name" value="Exonuc_VII_L"/>
    <property type="match status" value="1"/>
</dbReference>
<dbReference type="CDD" id="cd04489">
    <property type="entry name" value="ExoVII_LU_OBF"/>
    <property type="match status" value="1"/>
</dbReference>
<dbReference type="GO" id="GO:0009318">
    <property type="term" value="C:exodeoxyribonuclease VII complex"/>
    <property type="evidence" value="ECO:0007669"/>
    <property type="project" value="UniProtKB-UniRule"/>
</dbReference>
<dbReference type="PANTHER" id="PTHR30008">
    <property type="entry name" value="EXODEOXYRIBONUCLEASE 7 LARGE SUBUNIT"/>
    <property type="match status" value="1"/>
</dbReference>
<sequence length="396" mass="43212">MQILTVADLTSYIRELVDSDAVMADVWVQGEVSNWSRAASGHCYWTLKEGECQIRSVCFRHHAARQMELPTNGQSVLAHGHVSFWEGSGQIQLYVDLVRPAGIGLLHAQIEALKQRLAMEGLFDEGRKRPIPPSPRRIGIVTSPTGAALQDMLVVLARRWPMCEVIVAPSLVQGDGAPDSLVEALFNLYDLELDLILVARGGGSIEDLWAFNDESVARAVFASPVPVITGVGHETDTTVVDFVADLRAPTPSAAAELATPDIAEWQAALVELRERLAEAIVDRLEGERASLEDREARLLRLSPRARLADGQLRADDLAARLQRAMRHRLALDARDVGALQGRLATLSPRATLRRGYAIVRRPDGSVVLRAADVDAGDALMLEVRDGVIAAQVQDQD</sequence>
<evidence type="ECO:0000256" key="7">
    <source>
        <dbReference type="SAM" id="Coils"/>
    </source>
</evidence>
<gene>
    <name evidence="5" type="primary">xseA</name>
    <name evidence="10" type="ORF">AVDCRST_MAG26-342</name>
</gene>
<dbReference type="PANTHER" id="PTHR30008:SF0">
    <property type="entry name" value="EXODEOXYRIBONUCLEASE 7 LARGE SUBUNIT"/>
    <property type="match status" value="1"/>
</dbReference>
<name>A0A6J4H6V0_9CHLR</name>
<comment type="subunit">
    <text evidence="5">Heterooligomer composed of large and small subunits.</text>
</comment>
<feature type="domain" description="OB-fold nucleic acid binding" evidence="9">
    <location>
        <begin position="4"/>
        <end position="98"/>
    </location>
</feature>
<dbReference type="GO" id="GO:0008855">
    <property type="term" value="F:exodeoxyribonuclease VII activity"/>
    <property type="evidence" value="ECO:0007669"/>
    <property type="project" value="UniProtKB-UniRule"/>
</dbReference>
<dbReference type="AlphaFoldDB" id="A0A6J4H6V0"/>
<dbReference type="InterPro" id="IPR003753">
    <property type="entry name" value="Exonuc_VII_L"/>
</dbReference>
<comment type="function">
    <text evidence="5">Bidirectionally degrades single-stranded DNA into large acid-insoluble oligonucleotides, which are then degraded further into small acid-soluble oligonucleotides.</text>
</comment>
<feature type="domain" description="Exonuclease VII large subunit C-terminal" evidence="8">
    <location>
        <begin position="122"/>
        <end position="332"/>
    </location>
</feature>
<comment type="catalytic activity">
    <reaction evidence="5 6">
        <text>Exonucleolytic cleavage in either 5'- to 3'- or 3'- to 5'-direction to yield nucleoside 5'-phosphates.</text>
        <dbReference type="EC" id="3.1.11.6"/>
    </reaction>
</comment>
<feature type="coiled-coil region" evidence="7">
    <location>
        <begin position="262"/>
        <end position="301"/>
    </location>
</feature>
<reference evidence="10" key="1">
    <citation type="submission" date="2020-02" db="EMBL/GenBank/DDBJ databases">
        <authorList>
            <person name="Meier V. D."/>
        </authorList>
    </citation>
    <scope>NUCLEOTIDE SEQUENCE</scope>
    <source>
        <strain evidence="10">AVDCRST_MAG26</strain>
    </source>
</reference>
<keyword evidence="2 5" id="KW-0540">Nuclease</keyword>
<comment type="subcellular location">
    <subcellularLocation>
        <location evidence="5 6">Cytoplasm</location>
    </subcellularLocation>
</comment>
<evidence type="ECO:0000256" key="4">
    <source>
        <dbReference type="ARBA" id="ARBA00022839"/>
    </source>
</evidence>
<dbReference type="EMBL" id="CADCTK010000080">
    <property type="protein sequence ID" value="CAA9216635.1"/>
    <property type="molecule type" value="Genomic_DNA"/>
</dbReference>
<dbReference type="InterPro" id="IPR025824">
    <property type="entry name" value="OB-fold_nuc-bd_dom"/>
</dbReference>
<dbReference type="GO" id="GO:0006308">
    <property type="term" value="P:DNA catabolic process"/>
    <property type="evidence" value="ECO:0007669"/>
    <property type="project" value="UniProtKB-UniRule"/>
</dbReference>
<keyword evidence="1 5" id="KW-0963">Cytoplasm</keyword>
<dbReference type="GO" id="GO:0003676">
    <property type="term" value="F:nucleic acid binding"/>
    <property type="evidence" value="ECO:0007669"/>
    <property type="project" value="InterPro"/>
</dbReference>
<evidence type="ECO:0000259" key="8">
    <source>
        <dbReference type="Pfam" id="PF02601"/>
    </source>
</evidence>
<evidence type="ECO:0000256" key="5">
    <source>
        <dbReference type="HAMAP-Rule" id="MF_00378"/>
    </source>
</evidence>
<evidence type="ECO:0000259" key="9">
    <source>
        <dbReference type="Pfam" id="PF13742"/>
    </source>
</evidence>
<evidence type="ECO:0000256" key="3">
    <source>
        <dbReference type="ARBA" id="ARBA00022801"/>
    </source>
</evidence>